<dbReference type="Proteomes" id="UP000240493">
    <property type="component" value="Unassembled WGS sequence"/>
</dbReference>
<sequence>MDSSSSEDDSTASFPEGYTAPRTTEQLMQYHKDHLTSASADPIIPMHNIEKRLRMIEQIQKGGPKDFQFTYFQLAYFLLSPESSLQKVMDDRFHGNFLETQIKYLEMWLLGNESQWRDNSPRHNVDPDISQLNEERIAQLKRGEENIQRKKAEKEKCLVRDNYRCVFTQEESPKVYQILPFVASYGNWTFIQLLDLSLCLSVVLGHETWSELNAFVCIGPDRCDKSWNMMSFGFALHVLWKGHFFGIQCLGILPIDRQASAIWLQFHWMPRNGLDPKCRAEPNMDTVQKMLQIIPPDKKDLVKYCRSRMHCPLETGHIFSIRMGKQAAVNMKHMIDFRWAMVRIATVSGLARSRSHYK</sequence>
<organism evidence="1 2">
    <name type="scientific">Trichoderma asperellum (strain ATCC 204424 / CBS 433.97 / NBRC 101777)</name>
    <dbReference type="NCBI Taxonomy" id="1042311"/>
    <lineage>
        <taxon>Eukaryota</taxon>
        <taxon>Fungi</taxon>
        <taxon>Dikarya</taxon>
        <taxon>Ascomycota</taxon>
        <taxon>Pezizomycotina</taxon>
        <taxon>Sordariomycetes</taxon>
        <taxon>Hypocreomycetidae</taxon>
        <taxon>Hypocreales</taxon>
        <taxon>Hypocreaceae</taxon>
        <taxon>Trichoderma</taxon>
    </lineage>
</organism>
<evidence type="ECO:0000313" key="1">
    <source>
        <dbReference type="EMBL" id="PTB39280.1"/>
    </source>
</evidence>
<evidence type="ECO:0000313" key="2">
    <source>
        <dbReference type="Proteomes" id="UP000240493"/>
    </source>
</evidence>
<proteinExistence type="predicted"/>
<reference evidence="1 2" key="1">
    <citation type="submission" date="2016-07" db="EMBL/GenBank/DDBJ databases">
        <title>Multiple horizontal gene transfer events from other fungi enriched the ability of initially mycotrophic Trichoderma (Ascomycota) to feed on dead plant biomass.</title>
        <authorList>
            <consortium name="DOE Joint Genome Institute"/>
            <person name="Aerts A."/>
            <person name="Atanasova L."/>
            <person name="Chenthamara K."/>
            <person name="Zhang J."/>
            <person name="Grujic M."/>
            <person name="Henrissat B."/>
            <person name="Kuo A."/>
            <person name="Salamov A."/>
            <person name="Lipzen A."/>
            <person name="Labutti K."/>
            <person name="Barry K."/>
            <person name="Miao Y."/>
            <person name="Rahimi M.J."/>
            <person name="Shen Q."/>
            <person name="Grigoriev I.V."/>
            <person name="Kubicek C.P."/>
            <person name="Druzhinina I.S."/>
        </authorList>
    </citation>
    <scope>NUCLEOTIDE SEQUENCE [LARGE SCALE GENOMIC DNA]</scope>
    <source>
        <strain evidence="1 2">CBS 433.97</strain>
    </source>
</reference>
<keyword evidence="2" id="KW-1185">Reference proteome</keyword>
<dbReference type="OrthoDB" id="5416097at2759"/>
<accession>A0A2T3Z3E8</accession>
<dbReference type="EMBL" id="KZ679264">
    <property type="protein sequence ID" value="PTB39280.1"/>
    <property type="molecule type" value="Genomic_DNA"/>
</dbReference>
<dbReference type="AlphaFoldDB" id="A0A2T3Z3E8"/>
<name>A0A2T3Z3E8_TRIA4</name>
<gene>
    <name evidence="1" type="ORF">M441DRAFT_28437</name>
</gene>
<protein>
    <recommendedName>
        <fullName evidence="3">HNH nuclease domain-containing protein</fullName>
    </recommendedName>
</protein>
<evidence type="ECO:0008006" key="3">
    <source>
        <dbReference type="Google" id="ProtNLM"/>
    </source>
</evidence>